<protein>
    <recommendedName>
        <fullName evidence="1">F-box domain-containing protein</fullName>
    </recommendedName>
</protein>
<dbReference type="InterPro" id="IPR036047">
    <property type="entry name" value="F-box-like_dom_sf"/>
</dbReference>
<name>V4LHI8_EUTSA</name>
<organism evidence="2 3">
    <name type="scientific">Eutrema salsugineum</name>
    <name type="common">Saltwater cress</name>
    <name type="synonym">Sisymbrium salsugineum</name>
    <dbReference type="NCBI Taxonomy" id="72664"/>
    <lineage>
        <taxon>Eukaryota</taxon>
        <taxon>Viridiplantae</taxon>
        <taxon>Streptophyta</taxon>
        <taxon>Embryophyta</taxon>
        <taxon>Tracheophyta</taxon>
        <taxon>Spermatophyta</taxon>
        <taxon>Magnoliopsida</taxon>
        <taxon>eudicotyledons</taxon>
        <taxon>Gunneridae</taxon>
        <taxon>Pentapetalae</taxon>
        <taxon>rosids</taxon>
        <taxon>malvids</taxon>
        <taxon>Brassicales</taxon>
        <taxon>Brassicaceae</taxon>
        <taxon>Eutremeae</taxon>
        <taxon>Eutrema</taxon>
    </lineage>
</organism>
<dbReference type="Gramene" id="ESQ41887">
    <property type="protein sequence ID" value="ESQ41887"/>
    <property type="gene ID" value="EUTSA_v10013600mg"/>
</dbReference>
<feature type="domain" description="F-box" evidence="1">
    <location>
        <begin position="10"/>
        <end position="46"/>
    </location>
</feature>
<sequence length="432" mass="49176">MQGRIGTSGEDRISILPESLLSHILCFLTTKDSVKTSVLSSRWRDLWRWDPRLDLDKSDFSEDNTCVSFVDKFLNFRGDSYLRGFKLNADHDDYENSTVEAYLMRVVKCKIQHFEIKNHFGFCILPTTPSIFLMCDTLVSLKFSFVILNDFKSCPLPRLKTLHFEKVVFPGDDAAETIISCSPVLEALKMSQGRYDSVQVLHVRSKSLRNLTLERTDPDCVENGGHTVVIDTPRLEYLSLKDYQYKSFKIVTMSESVKVDIDVVFEAVGGVAGALVERNNICDFLTRVSNVRDLTISRKTLEFIYSYLEMNPRFKFHGLARLRVTMFSNSSPEMLPVILETCPNLKQLSLELVHDSLVTQGESGLLTLLPRSLISSLESVDITSPITDKATELDLKLVLRLNQSCRKKHSPGLLKQLFESPRRSSFCQFVIL</sequence>
<evidence type="ECO:0000259" key="1">
    <source>
        <dbReference type="PROSITE" id="PS50181"/>
    </source>
</evidence>
<dbReference type="InterPro" id="IPR001810">
    <property type="entry name" value="F-box_dom"/>
</dbReference>
<dbReference type="Gene3D" id="1.20.1280.50">
    <property type="match status" value="1"/>
</dbReference>
<dbReference type="CDD" id="cd22160">
    <property type="entry name" value="F-box_AtFBL13-like"/>
    <property type="match status" value="1"/>
</dbReference>
<evidence type="ECO:0000313" key="3">
    <source>
        <dbReference type="Proteomes" id="UP000030689"/>
    </source>
</evidence>
<dbReference type="InterPro" id="IPR032675">
    <property type="entry name" value="LRR_dom_sf"/>
</dbReference>
<dbReference type="AlphaFoldDB" id="V4LHI8"/>
<accession>V4LHI8</accession>
<dbReference type="Proteomes" id="UP000030689">
    <property type="component" value="Unassembled WGS sequence"/>
</dbReference>
<dbReference type="OMA" id="SLCQLVI"/>
<dbReference type="InterPro" id="IPR050232">
    <property type="entry name" value="FBL13/AtMIF1-like"/>
</dbReference>
<dbReference type="EMBL" id="KI517464">
    <property type="protein sequence ID" value="ESQ41887.1"/>
    <property type="molecule type" value="Genomic_DNA"/>
</dbReference>
<dbReference type="SMART" id="SM00579">
    <property type="entry name" value="FBD"/>
    <property type="match status" value="1"/>
</dbReference>
<dbReference type="InterPro" id="IPR006566">
    <property type="entry name" value="FBD"/>
</dbReference>
<dbReference type="STRING" id="72664.V4LHI8"/>
<proteinExistence type="predicted"/>
<dbReference type="SUPFAM" id="SSF52047">
    <property type="entry name" value="RNI-like"/>
    <property type="match status" value="1"/>
</dbReference>
<dbReference type="SMART" id="SM00256">
    <property type="entry name" value="FBOX"/>
    <property type="match status" value="1"/>
</dbReference>
<dbReference type="PANTHER" id="PTHR31900:SF33">
    <property type="entry name" value="PROTEIN WITH RNI-LIKE_FBD-LIKE DOMAIN"/>
    <property type="match status" value="1"/>
</dbReference>
<dbReference type="InterPro" id="IPR053781">
    <property type="entry name" value="F-box_AtFBL13-like"/>
</dbReference>
<dbReference type="InterPro" id="IPR055411">
    <property type="entry name" value="LRR_FXL15/At3g58940/PEG3-like"/>
</dbReference>
<reference evidence="2 3" key="1">
    <citation type="journal article" date="2013" name="Front. Plant Sci.">
        <title>The Reference Genome of the Halophytic Plant Eutrema salsugineum.</title>
        <authorList>
            <person name="Yang R."/>
            <person name="Jarvis D.E."/>
            <person name="Chen H."/>
            <person name="Beilstein M.A."/>
            <person name="Grimwood J."/>
            <person name="Jenkins J."/>
            <person name="Shu S."/>
            <person name="Prochnik S."/>
            <person name="Xin M."/>
            <person name="Ma C."/>
            <person name="Schmutz J."/>
            <person name="Wing R.A."/>
            <person name="Mitchell-Olds T."/>
            <person name="Schumaker K.S."/>
            <person name="Wang X."/>
        </authorList>
    </citation>
    <scope>NUCLEOTIDE SEQUENCE [LARGE SCALE GENOMIC DNA]</scope>
</reference>
<evidence type="ECO:0000313" key="2">
    <source>
        <dbReference type="EMBL" id="ESQ41887.1"/>
    </source>
</evidence>
<dbReference type="Gene3D" id="3.80.10.10">
    <property type="entry name" value="Ribonuclease Inhibitor"/>
    <property type="match status" value="1"/>
</dbReference>
<dbReference type="PANTHER" id="PTHR31900">
    <property type="entry name" value="F-BOX/RNI SUPERFAMILY PROTEIN-RELATED"/>
    <property type="match status" value="1"/>
</dbReference>
<dbReference type="KEGG" id="eus:EUTSA_v10013600mg"/>
<dbReference type="Pfam" id="PF24758">
    <property type="entry name" value="LRR_At5g56370"/>
    <property type="match status" value="1"/>
</dbReference>
<dbReference type="Pfam" id="PF00646">
    <property type="entry name" value="F-box"/>
    <property type="match status" value="1"/>
</dbReference>
<keyword evidence="3" id="KW-1185">Reference proteome</keyword>
<dbReference type="PROSITE" id="PS50181">
    <property type="entry name" value="FBOX"/>
    <property type="match status" value="1"/>
</dbReference>
<dbReference type="SUPFAM" id="SSF81383">
    <property type="entry name" value="F-box domain"/>
    <property type="match status" value="1"/>
</dbReference>
<gene>
    <name evidence="2" type="ORF">EUTSA_v10013600mg</name>
</gene>